<dbReference type="RefSeq" id="WP_145342661.1">
    <property type="nucleotide sequence ID" value="NZ_CP036261.1"/>
</dbReference>
<evidence type="ECO:0000313" key="1">
    <source>
        <dbReference type="EMBL" id="QDS86739.1"/>
    </source>
</evidence>
<dbReference type="Proteomes" id="UP000319557">
    <property type="component" value="Chromosome"/>
</dbReference>
<organism evidence="1 2">
    <name type="scientific">Rosistilla ulvae</name>
    <dbReference type="NCBI Taxonomy" id="1930277"/>
    <lineage>
        <taxon>Bacteria</taxon>
        <taxon>Pseudomonadati</taxon>
        <taxon>Planctomycetota</taxon>
        <taxon>Planctomycetia</taxon>
        <taxon>Pirellulales</taxon>
        <taxon>Pirellulaceae</taxon>
        <taxon>Rosistilla</taxon>
    </lineage>
</organism>
<gene>
    <name evidence="1" type="ORF">EC9_09120</name>
</gene>
<dbReference type="EMBL" id="CP036261">
    <property type="protein sequence ID" value="QDS86739.1"/>
    <property type="molecule type" value="Genomic_DNA"/>
</dbReference>
<accession>A0A517LVU7</accession>
<reference evidence="1 2" key="1">
    <citation type="submission" date="2019-02" db="EMBL/GenBank/DDBJ databases">
        <title>Deep-cultivation of Planctomycetes and their phenomic and genomic characterization uncovers novel biology.</title>
        <authorList>
            <person name="Wiegand S."/>
            <person name="Jogler M."/>
            <person name="Boedeker C."/>
            <person name="Pinto D."/>
            <person name="Vollmers J."/>
            <person name="Rivas-Marin E."/>
            <person name="Kohn T."/>
            <person name="Peeters S.H."/>
            <person name="Heuer A."/>
            <person name="Rast P."/>
            <person name="Oberbeckmann S."/>
            <person name="Bunk B."/>
            <person name="Jeske O."/>
            <person name="Meyerdierks A."/>
            <person name="Storesund J.E."/>
            <person name="Kallscheuer N."/>
            <person name="Luecker S."/>
            <person name="Lage O.M."/>
            <person name="Pohl T."/>
            <person name="Merkel B.J."/>
            <person name="Hornburger P."/>
            <person name="Mueller R.-W."/>
            <person name="Bruemmer F."/>
            <person name="Labrenz M."/>
            <person name="Spormann A.M."/>
            <person name="Op den Camp H."/>
            <person name="Overmann J."/>
            <person name="Amann R."/>
            <person name="Jetten M.S.M."/>
            <person name="Mascher T."/>
            <person name="Medema M.H."/>
            <person name="Devos D.P."/>
            <person name="Kaster A.-K."/>
            <person name="Ovreas L."/>
            <person name="Rohde M."/>
            <person name="Galperin M.Y."/>
            <person name="Jogler C."/>
        </authorList>
    </citation>
    <scope>NUCLEOTIDE SEQUENCE [LARGE SCALE GENOMIC DNA]</scope>
    <source>
        <strain evidence="1 2">EC9</strain>
    </source>
</reference>
<dbReference type="KEGG" id="ruv:EC9_09120"/>
<proteinExistence type="predicted"/>
<dbReference type="AlphaFoldDB" id="A0A517LVU7"/>
<sequence length="81" mass="8750">MQVYAFTVQTNRNSDPSIVDSIYSVCDDATASVENGKLAIAFDRRADTLEQAIREAVDALRSLAVDVTSVTLDVESLAVLN</sequence>
<dbReference type="OrthoDB" id="9879989at2"/>
<keyword evidence="2" id="KW-1185">Reference proteome</keyword>
<name>A0A517LVU7_9BACT</name>
<evidence type="ECO:0000313" key="2">
    <source>
        <dbReference type="Proteomes" id="UP000319557"/>
    </source>
</evidence>
<protein>
    <submittedName>
        <fullName evidence="1">Uncharacterized protein</fullName>
    </submittedName>
</protein>